<sequence>MRLSFTLLSTLLFAAPALAQEAAPAISEEAARSVMTHVVDEVIRPGYRDFAAQAGRVQEAMAALCATPSADHLESAKTAFADTARSWARIEIVRVGPVIEDNRFERILYYPDRKGTGLKQTQTLLTQQDPGATQASTLAGKSVGVQGLTALEYVLYGTDAEQLTKSANGFRCLYGQAVATNLQRVAGDLASQWDAPDGIQRAWKTPGPENPLYRNGHEALTEVLGLLVHGTETLRDQRLETFYKGGDNPVYPKQALFWRSGLTWVVFKENLEGMRRLVHASGLKDLLRPGQIWIFNSIDVYLASLSNKAAEINPNLEEAAKDTGQKNKLDALLADSRDLVLLYNDDLGGNLGLTAGFSFSDGD</sequence>
<gene>
    <name evidence="5" type="ORF">Q2T52_01380</name>
</gene>
<feature type="signal peptide" evidence="3">
    <location>
        <begin position="1"/>
        <end position="19"/>
    </location>
</feature>
<evidence type="ECO:0000256" key="1">
    <source>
        <dbReference type="ARBA" id="ARBA00004196"/>
    </source>
</evidence>
<feature type="chain" id="PRO_5046313367" evidence="3">
    <location>
        <begin position="20"/>
        <end position="363"/>
    </location>
</feature>
<dbReference type="InterPro" id="IPR038352">
    <property type="entry name" value="Imelysin_sf"/>
</dbReference>
<evidence type="ECO:0000256" key="3">
    <source>
        <dbReference type="SAM" id="SignalP"/>
    </source>
</evidence>
<organism evidence="5 6">
    <name type="scientific">Rhizobium oryzicola</name>
    <dbReference type="NCBI Taxonomy" id="1232668"/>
    <lineage>
        <taxon>Bacteria</taxon>
        <taxon>Pseudomonadati</taxon>
        <taxon>Pseudomonadota</taxon>
        <taxon>Alphaproteobacteria</taxon>
        <taxon>Hyphomicrobiales</taxon>
        <taxon>Rhizobiaceae</taxon>
        <taxon>Rhizobium/Agrobacterium group</taxon>
        <taxon>Rhizobium</taxon>
    </lineage>
</organism>
<reference evidence="5" key="1">
    <citation type="journal article" date="2015" name="Int. J. Syst. Evol. Microbiol.">
        <title>Rhizobium oryzicola sp. nov., potential plant-growth-promoting endophytic bacteria isolated from rice roots.</title>
        <authorList>
            <person name="Zhang X.X."/>
            <person name="Gao J.S."/>
            <person name="Cao Y.H."/>
            <person name="Sheirdil R.A."/>
            <person name="Wang X.C."/>
            <person name="Zhang L."/>
        </authorList>
    </citation>
    <scope>NUCLEOTIDE SEQUENCE</scope>
    <source>
        <strain evidence="5">05753</strain>
    </source>
</reference>
<dbReference type="InterPro" id="IPR018976">
    <property type="entry name" value="Imelysin-like"/>
</dbReference>
<dbReference type="EMBL" id="JAUKWQ010000001">
    <property type="protein sequence ID" value="MDO1580735.1"/>
    <property type="molecule type" value="Genomic_DNA"/>
</dbReference>
<name>A0ABT8SQJ2_9HYPH</name>
<evidence type="ECO:0000256" key="2">
    <source>
        <dbReference type="ARBA" id="ARBA00022729"/>
    </source>
</evidence>
<keyword evidence="2 3" id="KW-0732">Signal</keyword>
<accession>A0ABT8SQJ2</accession>
<dbReference type="CDD" id="cd14659">
    <property type="entry name" value="Imelysin-like_IPPA"/>
    <property type="match status" value="1"/>
</dbReference>
<evidence type="ECO:0000313" key="6">
    <source>
        <dbReference type="Proteomes" id="UP001169006"/>
    </source>
</evidence>
<dbReference type="Pfam" id="PF09375">
    <property type="entry name" value="Peptidase_M75"/>
    <property type="match status" value="1"/>
</dbReference>
<keyword evidence="6" id="KW-1185">Reference proteome</keyword>
<reference evidence="5" key="2">
    <citation type="submission" date="2023-07" db="EMBL/GenBank/DDBJ databases">
        <authorList>
            <person name="Sun H."/>
        </authorList>
    </citation>
    <scope>NUCLEOTIDE SEQUENCE</scope>
    <source>
        <strain evidence="5">05753</strain>
    </source>
</reference>
<protein>
    <submittedName>
        <fullName evidence="5">Imelysin family protein</fullName>
    </submittedName>
</protein>
<dbReference type="Proteomes" id="UP001169006">
    <property type="component" value="Unassembled WGS sequence"/>
</dbReference>
<comment type="subcellular location">
    <subcellularLocation>
        <location evidence="1">Cell envelope</location>
    </subcellularLocation>
</comment>
<dbReference type="Gene3D" id="1.20.1420.20">
    <property type="entry name" value="M75 peptidase, HXXE motif"/>
    <property type="match status" value="1"/>
</dbReference>
<evidence type="ECO:0000313" key="5">
    <source>
        <dbReference type="EMBL" id="MDO1580735.1"/>
    </source>
</evidence>
<dbReference type="RefSeq" id="WP_302074891.1">
    <property type="nucleotide sequence ID" value="NZ_JAUKWQ010000001.1"/>
</dbReference>
<dbReference type="InterPro" id="IPR034984">
    <property type="entry name" value="Imelysin-like_IPPA"/>
</dbReference>
<feature type="domain" description="Imelysin-like" evidence="4">
    <location>
        <begin position="43"/>
        <end position="335"/>
    </location>
</feature>
<proteinExistence type="predicted"/>
<evidence type="ECO:0000259" key="4">
    <source>
        <dbReference type="Pfam" id="PF09375"/>
    </source>
</evidence>
<comment type="caution">
    <text evidence="5">The sequence shown here is derived from an EMBL/GenBank/DDBJ whole genome shotgun (WGS) entry which is preliminary data.</text>
</comment>